<evidence type="ECO:0008006" key="3">
    <source>
        <dbReference type="Google" id="ProtNLM"/>
    </source>
</evidence>
<sequence length="158" mass="17535">MKKYLWFLLPLAACGFQPMYTERDTDIYVAPISGINGIDLRNDLSAKFGGMRDATATYTLTVNLHSPITRYKALEATGDATWQEIVLTADYVLAVDDTEIARGTESASESYTFVRYLVAANASYNNAVQNTIGVLAEKIGARVIAETYRYDSNHDDEK</sequence>
<gene>
    <name evidence="1" type="ORF">IAC69_03085</name>
</gene>
<protein>
    <recommendedName>
        <fullName evidence="3">Lipoprotein</fullName>
    </recommendedName>
</protein>
<evidence type="ECO:0000313" key="1">
    <source>
        <dbReference type="EMBL" id="MBO8425438.1"/>
    </source>
</evidence>
<proteinExistence type="predicted"/>
<comment type="caution">
    <text evidence="1">The sequence shown here is derived from an EMBL/GenBank/DDBJ whole genome shotgun (WGS) entry which is preliminary data.</text>
</comment>
<dbReference type="EMBL" id="JADINC010000049">
    <property type="protein sequence ID" value="MBO8425438.1"/>
    <property type="molecule type" value="Genomic_DNA"/>
</dbReference>
<dbReference type="Gene3D" id="3.30.160.150">
    <property type="entry name" value="Lipoprotein like domain"/>
    <property type="match status" value="1"/>
</dbReference>
<organism evidence="1 2">
    <name type="scientific">Candidatus Enterousia avistercoris</name>
    <dbReference type="NCBI Taxonomy" id="2840788"/>
    <lineage>
        <taxon>Bacteria</taxon>
        <taxon>Pseudomonadati</taxon>
        <taxon>Pseudomonadota</taxon>
        <taxon>Alphaproteobacteria</taxon>
        <taxon>Candidatus Enterousia</taxon>
    </lineage>
</organism>
<dbReference type="Proteomes" id="UP000823630">
    <property type="component" value="Unassembled WGS sequence"/>
</dbReference>
<reference evidence="1" key="1">
    <citation type="submission" date="2020-10" db="EMBL/GenBank/DDBJ databases">
        <authorList>
            <person name="Gilroy R."/>
        </authorList>
    </citation>
    <scope>NUCLEOTIDE SEQUENCE</scope>
    <source>
        <strain evidence="1">8207</strain>
    </source>
</reference>
<reference evidence="1" key="2">
    <citation type="journal article" date="2021" name="PeerJ">
        <title>Extensive microbial diversity within the chicken gut microbiome revealed by metagenomics and culture.</title>
        <authorList>
            <person name="Gilroy R."/>
            <person name="Ravi A."/>
            <person name="Getino M."/>
            <person name="Pursley I."/>
            <person name="Horton D.L."/>
            <person name="Alikhan N.F."/>
            <person name="Baker D."/>
            <person name="Gharbi K."/>
            <person name="Hall N."/>
            <person name="Watson M."/>
            <person name="Adriaenssens E.M."/>
            <person name="Foster-Nyarko E."/>
            <person name="Jarju S."/>
            <person name="Secka A."/>
            <person name="Antonio M."/>
            <person name="Oren A."/>
            <person name="Chaudhuri R.R."/>
            <person name="La Ragione R."/>
            <person name="Hildebrand F."/>
            <person name="Pallen M.J."/>
        </authorList>
    </citation>
    <scope>NUCLEOTIDE SEQUENCE</scope>
    <source>
        <strain evidence="1">8207</strain>
    </source>
</reference>
<name>A0A9D9GVM7_9PROT</name>
<accession>A0A9D9GVM7</accession>
<evidence type="ECO:0000313" key="2">
    <source>
        <dbReference type="Proteomes" id="UP000823630"/>
    </source>
</evidence>
<dbReference type="AlphaFoldDB" id="A0A9D9GVM7"/>